<comment type="caution">
    <text evidence="1">The sequence shown here is derived from an EMBL/GenBank/DDBJ whole genome shotgun (WGS) entry which is preliminary data.</text>
</comment>
<gene>
    <name evidence="1" type="ORF">Tsubulata_050495</name>
</gene>
<dbReference type="Gene3D" id="3.40.1190.20">
    <property type="match status" value="1"/>
</dbReference>
<evidence type="ECO:0000313" key="2">
    <source>
        <dbReference type="Proteomes" id="UP001141552"/>
    </source>
</evidence>
<keyword evidence="2" id="KW-1185">Reference proteome</keyword>
<sequence>MAVVASPVMIHSIEEIPNFTHHACGLCIKVGTISHDWLPAVKLAAIVVNDRSWVLDQSPLWSQGFGKCVWSWWRRNPLGIGY</sequence>
<evidence type="ECO:0000313" key="1">
    <source>
        <dbReference type="EMBL" id="KAJ4837333.1"/>
    </source>
</evidence>
<dbReference type="InterPro" id="IPR029056">
    <property type="entry name" value="Ribokinase-like"/>
</dbReference>
<dbReference type="Proteomes" id="UP001141552">
    <property type="component" value="Unassembled WGS sequence"/>
</dbReference>
<organism evidence="1 2">
    <name type="scientific">Turnera subulata</name>
    <dbReference type="NCBI Taxonomy" id="218843"/>
    <lineage>
        <taxon>Eukaryota</taxon>
        <taxon>Viridiplantae</taxon>
        <taxon>Streptophyta</taxon>
        <taxon>Embryophyta</taxon>
        <taxon>Tracheophyta</taxon>
        <taxon>Spermatophyta</taxon>
        <taxon>Magnoliopsida</taxon>
        <taxon>eudicotyledons</taxon>
        <taxon>Gunneridae</taxon>
        <taxon>Pentapetalae</taxon>
        <taxon>rosids</taxon>
        <taxon>fabids</taxon>
        <taxon>Malpighiales</taxon>
        <taxon>Passifloraceae</taxon>
        <taxon>Turnera</taxon>
    </lineage>
</organism>
<dbReference type="AlphaFoldDB" id="A0A9Q0FT27"/>
<reference evidence="1" key="1">
    <citation type="submission" date="2022-02" db="EMBL/GenBank/DDBJ databases">
        <authorList>
            <person name="Henning P.M."/>
            <person name="McCubbin A.G."/>
            <person name="Shore J.S."/>
        </authorList>
    </citation>
    <scope>NUCLEOTIDE SEQUENCE</scope>
    <source>
        <strain evidence="1">F60SS</strain>
        <tissue evidence="1">Leaves</tissue>
    </source>
</reference>
<name>A0A9Q0FT27_9ROSI</name>
<dbReference type="OrthoDB" id="4994at2759"/>
<dbReference type="EMBL" id="JAKUCV010003865">
    <property type="protein sequence ID" value="KAJ4837333.1"/>
    <property type="molecule type" value="Genomic_DNA"/>
</dbReference>
<protein>
    <submittedName>
        <fullName evidence="1">Uncharacterized protein</fullName>
    </submittedName>
</protein>
<accession>A0A9Q0FT27</accession>
<proteinExistence type="predicted"/>
<reference evidence="1" key="2">
    <citation type="journal article" date="2023" name="Plants (Basel)">
        <title>Annotation of the Turnera subulata (Passifloraceae) Draft Genome Reveals the S-Locus Evolved after the Divergence of Turneroideae from Passifloroideae in a Stepwise Manner.</title>
        <authorList>
            <person name="Henning P.M."/>
            <person name="Roalson E.H."/>
            <person name="Mir W."/>
            <person name="McCubbin A.G."/>
            <person name="Shore J.S."/>
        </authorList>
    </citation>
    <scope>NUCLEOTIDE SEQUENCE</scope>
    <source>
        <strain evidence="1">F60SS</strain>
    </source>
</reference>